<dbReference type="AlphaFoldDB" id="C5T031"/>
<dbReference type="PATRIC" id="fig|573060.9.peg.4931"/>
<sequence length="58" mass="6173">MFAALAARESRRIPVLLGGSGLARPAPLPQRKLAVLLRPRPCLGKCMGRSCADCREAA</sequence>
<keyword evidence="2" id="KW-1185">Reference proteome</keyword>
<proteinExistence type="predicted"/>
<organism evidence="1 2">
    <name type="scientific">Acidovorax delafieldii 2AN</name>
    <dbReference type="NCBI Taxonomy" id="573060"/>
    <lineage>
        <taxon>Bacteria</taxon>
        <taxon>Pseudomonadati</taxon>
        <taxon>Pseudomonadota</taxon>
        <taxon>Betaproteobacteria</taxon>
        <taxon>Burkholderiales</taxon>
        <taxon>Comamonadaceae</taxon>
        <taxon>Acidovorax</taxon>
    </lineage>
</organism>
<protein>
    <submittedName>
        <fullName evidence="1">Uncharacterized protein</fullName>
    </submittedName>
</protein>
<evidence type="ECO:0000313" key="2">
    <source>
        <dbReference type="Proteomes" id="UP000003856"/>
    </source>
</evidence>
<accession>C5T031</accession>
<dbReference type="Proteomes" id="UP000003856">
    <property type="component" value="Unassembled WGS sequence"/>
</dbReference>
<name>C5T031_ACIDE</name>
<comment type="caution">
    <text evidence="1">The sequence shown here is derived from an EMBL/GenBank/DDBJ whole genome shotgun (WGS) entry which is preliminary data.</text>
</comment>
<reference evidence="1 2" key="1">
    <citation type="submission" date="2009-05" db="EMBL/GenBank/DDBJ databases">
        <title>The draft genome of Acidovorax delafieldii 2AN.</title>
        <authorList>
            <consortium name="US DOE Joint Genome Institute (JGI-PGF)"/>
            <person name="Lucas S."/>
            <person name="Copeland A."/>
            <person name="Lapidus A."/>
            <person name="Glavina del Rio T."/>
            <person name="Tice H."/>
            <person name="Bruce D."/>
            <person name="Goodwin L."/>
            <person name="Pitluck S."/>
            <person name="Larimer F."/>
            <person name="Land M.L."/>
            <person name="Hauser L."/>
            <person name="Shelobolina E.S."/>
            <person name="Picardal F."/>
            <person name="Roden E."/>
            <person name="Emerson D."/>
        </authorList>
    </citation>
    <scope>NUCLEOTIDE SEQUENCE [LARGE SCALE GENOMIC DNA]</scope>
    <source>
        <strain evidence="1 2">2AN</strain>
    </source>
</reference>
<dbReference type="RefSeq" id="WP_005792906.1">
    <property type="nucleotide sequence ID" value="NZ_ACQT01000003.1"/>
</dbReference>
<gene>
    <name evidence="1" type="ORF">AcdelDRAFT_0261</name>
</gene>
<dbReference type="EMBL" id="ACQT01000003">
    <property type="protein sequence ID" value="EER62139.1"/>
    <property type="molecule type" value="Genomic_DNA"/>
</dbReference>
<evidence type="ECO:0000313" key="1">
    <source>
        <dbReference type="EMBL" id="EER62139.1"/>
    </source>
</evidence>